<dbReference type="RefSeq" id="WP_222141695.1">
    <property type="nucleotide sequence ID" value="NZ_JAILYJ010000023.1"/>
</dbReference>
<accession>A0ABS7M872</accession>
<evidence type="ECO:0000259" key="1">
    <source>
        <dbReference type="Pfam" id="PF01261"/>
    </source>
</evidence>
<evidence type="ECO:0000313" key="2">
    <source>
        <dbReference type="EMBL" id="MBY4633076.1"/>
    </source>
</evidence>
<name>A0ABS7M872_9HYPH</name>
<dbReference type="GO" id="GO:0016853">
    <property type="term" value="F:isomerase activity"/>
    <property type="evidence" value="ECO:0007669"/>
    <property type="project" value="UniProtKB-KW"/>
</dbReference>
<dbReference type="PANTHER" id="PTHR12110">
    <property type="entry name" value="HYDROXYPYRUVATE ISOMERASE"/>
    <property type="match status" value="1"/>
</dbReference>
<dbReference type="InterPro" id="IPR050312">
    <property type="entry name" value="IolE/XylAMocC-like"/>
</dbReference>
<organism evidence="2 3">
    <name type="scientific">Rhizobium croatiense</name>
    <dbReference type="NCBI Taxonomy" id="2867516"/>
    <lineage>
        <taxon>Bacteria</taxon>
        <taxon>Pseudomonadati</taxon>
        <taxon>Pseudomonadota</taxon>
        <taxon>Alphaproteobacteria</taxon>
        <taxon>Hyphomicrobiales</taxon>
        <taxon>Rhizobiaceae</taxon>
        <taxon>Rhizobium/Agrobacterium group</taxon>
        <taxon>Rhizobium</taxon>
    </lineage>
</organism>
<comment type="caution">
    <text evidence="2">The sequence shown here is derived from an EMBL/GenBank/DDBJ whole genome shotgun (WGS) entry which is preliminary data.</text>
</comment>
<evidence type="ECO:0000313" key="3">
    <source>
        <dbReference type="Proteomes" id="UP000733858"/>
    </source>
</evidence>
<protein>
    <submittedName>
        <fullName evidence="2">Sugar phosphate isomerase/epimerase</fullName>
    </submittedName>
</protein>
<gene>
    <name evidence="2" type="ORF">K6M89_27810</name>
</gene>
<dbReference type="Gene3D" id="3.20.20.150">
    <property type="entry name" value="Divalent-metal-dependent TIM barrel enzymes"/>
    <property type="match status" value="1"/>
</dbReference>
<dbReference type="PANTHER" id="PTHR12110:SF41">
    <property type="entry name" value="INOSOSE DEHYDRATASE"/>
    <property type="match status" value="1"/>
</dbReference>
<dbReference type="InterPro" id="IPR013022">
    <property type="entry name" value="Xyl_isomerase-like_TIM-brl"/>
</dbReference>
<keyword evidence="3" id="KW-1185">Reference proteome</keyword>
<sequence length="317" mass="34924">MANPITITTAPCCWGVDDVKNPHLPGWQKVLDEAQAAGFGGLELGPYGYLPLDLDVVADALNKRDLRIVAGTIFDDLVSPGNRDNLLRQTDEICALVVQLPKPKTHPGQRFAAPYLTVMDWGHDERDYAAGHSDGAPRLDDVAWGGMIDNIRAIAALARDKYGIRATIHPHAGGYIEFADELERIVNDIPAELAGLCLDTGHMAYSGMDPVETLRRYWDRVDYIHFKDIDAKFFQEVMGERIRFFDACAKGVMCPIGRGSIDYAAVRSLLTELGYAGYITVEQERDPRNTGSILDDLAASRDFLHRMGFRGGKASAA</sequence>
<reference evidence="2 3" key="1">
    <citation type="submission" date="2021-08" db="EMBL/GenBank/DDBJ databases">
        <title>Rhizobium croatiense sp. nov. and Rhizobium redzepovicii sp. nov., two new species isolated from nodules of Phaseolus vulgaris in Croatia.</title>
        <authorList>
            <person name="Rajnovic I."/>
            <person name="Ramirez-Bahena M.H."/>
            <person name="Kajic S."/>
            <person name="Igual M.J."/>
            <person name="Peix A."/>
            <person name="Velazquez E."/>
            <person name="Sikora S."/>
        </authorList>
    </citation>
    <scope>NUCLEOTIDE SEQUENCE [LARGE SCALE GENOMIC DNA]</scope>
    <source>
        <strain evidence="2 3">13T</strain>
    </source>
</reference>
<dbReference type="SUPFAM" id="SSF51658">
    <property type="entry name" value="Xylose isomerase-like"/>
    <property type="match status" value="1"/>
</dbReference>
<dbReference type="InterPro" id="IPR036237">
    <property type="entry name" value="Xyl_isomerase-like_sf"/>
</dbReference>
<keyword evidence="2" id="KW-0413">Isomerase</keyword>
<feature type="domain" description="Xylose isomerase-like TIM barrel" evidence="1">
    <location>
        <begin position="31"/>
        <end position="294"/>
    </location>
</feature>
<dbReference type="Proteomes" id="UP000733858">
    <property type="component" value="Unassembled WGS sequence"/>
</dbReference>
<dbReference type="Pfam" id="PF01261">
    <property type="entry name" value="AP_endonuc_2"/>
    <property type="match status" value="1"/>
</dbReference>
<proteinExistence type="predicted"/>
<dbReference type="EMBL" id="JAILYJ010000023">
    <property type="protein sequence ID" value="MBY4633076.1"/>
    <property type="molecule type" value="Genomic_DNA"/>
</dbReference>